<protein>
    <recommendedName>
        <fullName evidence="1">4Fe-4S ferredoxin-type domain-containing protein</fullName>
    </recommendedName>
</protein>
<dbReference type="EMBL" id="BARW01035879">
    <property type="protein sequence ID" value="GAJ23452.1"/>
    <property type="molecule type" value="Genomic_DNA"/>
</dbReference>
<comment type="caution">
    <text evidence="2">The sequence shown here is derived from an EMBL/GenBank/DDBJ whole genome shotgun (WGS) entry which is preliminary data.</text>
</comment>
<dbReference type="Pfam" id="PF17179">
    <property type="entry name" value="Fer4_22"/>
    <property type="match status" value="1"/>
</dbReference>
<dbReference type="PROSITE" id="PS51379">
    <property type="entry name" value="4FE4S_FER_2"/>
    <property type="match status" value="1"/>
</dbReference>
<dbReference type="PROSITE" id="PS00198">
    <property type="entry name" value="4FE4S_FER_1"/>
    <property type="match status" value="1"/>
</dbReference>
<evidence type="ECO:0000313" key="2">
    <source>
        <dbReference type="EMBL" id="GAJ23452.1"/>
    </source>
</evidence>
<feature type="non-terminal residue" evidence="2">
    <location>
        <position position="1"/>
    </location>
</feature>
<dbReference type="InterPro" id="IPR017900">
    <property type="entry name" value="4Fe4S_Fe_S_CS"/>
</dbReference>
<evidence type="ECO:0000259" key="1">
    <source>
        <dbReference type="PROSITE" id="PS51379"/>
    </source>
</evidence>
<organism evidence="2">
    <name type="scientific">marine sediment metagenome</name>
    <dbReference type="NCBI Taxonomy" id="412755"/>
    <lineage>
        <taxon>unclassified sequences</taxon>
        <taxon>metagenomes</taxon>
        <taxon>ecological metagenomes</taxon>
    </lineage>
</organism>
<sequence>INSVLSPKNAFFPQTETLFRFSRDDSRGFGTEPGAEADREQVIFGIRPCDARSLRLMDMVFSGQYEDSYYLNRREKTTLIGLACFDPAETCFCPTFGIDPASGEDVDILFSDIDDRYLVEASTEKGAALLDRFAEFFAELRGDEEQLREARKAGLAGMKKLDVNAIADKMAPLYEGDYWESIGMKCLGCGICTYLCPTCHCFDIADVNLDEGGERFRCW</sequence>
<accession>X1VS42</accession>
<dbReference type="InterPro" id="IPR017896">
    <property type="entry name" value="4Fe4S_Fe-S-bd"/>
</dbReference>
<dbReference type="PANTHER" id="PTHR40447">
    <property type="entry name" value="ANAEROBIC SULFITE REDUCTASE SUBUNIT A"/>
    <property type="match status" value="1"/>
</dbReference>
<reference evidence="2" key="1">
    <citation type="journal article" date="2014" name="Front. Microbiol.">
        <title>High frequency of phylogenetically diverse reductive dehalogenase-homologous genes in deep subseafloor sedimentary metagenomes.</title>
        <authorList>
            <person name="Kawai M."/>
            <person name="Futagami T."/>
            <person name="Toyoda A."/>
            <person name="Takaki Y."/>
            <person name="Nishi S."/>
            <person name="Hori S."/>
            <person name="Arai W."/>
            <person name="Tsubouchi T."/>
            <person name="Morono Y."/>
            <person name="Uchiyama I."/>
            <person name="Ito T."/>
            <person name="Fujiyama A."/>
            <person name="Inagaki F."/>
            <person name="Takami H."/>
        </authorList>
    </citation>
    <scope>NUCLEOTIDE SEQUENCE</scope>
    <source>
        <strain evidence="2">Expedition CK06-06</strain>
    </source>
</reference>
<feature type="domain" description="4Fe-4S ferredoxin-type" evidence="1">
    <location>
        <begin position="176"/>
        <end position="207"/>
    </location>
</feature>
<gene>
    <name evidence="2" type="ORF">S12H4_55856</name>
</gene>
<proteinExistence type="predicted"/>
<name>X1VS42_9ZZZZ</name>
<dbReference type="PANTHER" id="PTHR40447:SF1">
    <property type="entry name" value="ANAEROBIC SULFITE REDUCTASE SUBUNIT A"/>
    <property type="match status" value="1"/>
</dbReference>
<dbReference type="AlphaFoldDB" id="X1VS42"/>
<dbReference type="SUPFAM" id="SSF46548">
    <property type="entry name" value="alpha-helical ferredoxin"/>
    <property type="match status" value="1"/>
</dbReference>
<feature type="non-terminal residue" evidence="2">
    <location>
        <position position="219"/>
    </location>
</feature>